<protein>
    <submittedName>
        <fullName evidence="3">PTS fructose transporter subunit IIA</fullName>
    </submittedName>
</protein>
<reference evidence="3 4" key="1">
    <citation type="journal article" date="2015" name="Antonie Van Leeuwenhoek">
        <title>Lampropedia puyangensis sp. nov., isolated from symptomatic bark of Populus ? euramericana canker and emended description of Lampropedia hyalina (Ehrenberg 1832) Lee et al. 2004.</title>
        <authorList>
            <person name="Li Y."/>
            <person name="Wang T."/>
            <person name="Piao C.G."/>
            <person name="Wang L.F."/>
            <person name="Tian G.Z."/>
            <person name="Zhu T.H."/>
            <person name="Guo M.W."/>
        </authorList>
    </citation>
    <scope>NUCLEOTIDE SEQUENCE [LARGE SCALE GENOMIC DNA]</scope>
    <source>
        <strain evidence="3 4">2-bin</strain>
    </source>
</reference>
<keyword evidence="4" id="KW-1185">Reference proteome</keyword>
<dbReference type="SUPFAM" id="SSF53062">
    <property type="entry name" value="PTS system fructose IIA component-like"/>
    <property type="match status" value="1"/>
</dbReference>
<dbReference type="GO" id="GO:0016020">
    <property type="term" value="C:membrane"/>
    <property type="evidence" value="ECO:0007669"/>
    <property type="project" value="InterPro"/>
</dbReference>
<sequence>MPDSRIVLIAHAPLASALKACARHVFADRAEQIVVVDVTAEHDVASWHAKAGEWLGDSNAPVLLLTDVFGATPFNIARDWADWCVEQGMEARVLTGANVPMLLRAITYSDEPLAQWVERAESGGVQGIIAVSPNVVPKAGRQQSVRHSYDSDQNHHHQ</sequence>
<dbReference type="InterPro" id="IPR004701">
    <property type="entry name" value="PTS_EIIA_man-typ"/>
</dbReference>
<dbReference type="PROSITE" id="PS51096">
    <property type="entry name" value="PTS_EIIA_TYPE_4"/>
    <property type="match status" value="1"/>
</dbReference>
<comment type="caution">
    <text evidence="3">The sequence shown here is derived from an EMBL/GenBank/DDBJ whole genome shotgun (WGS) entry which is preliminary data.</text>
</comment>
<evidence type="ECO:0000313" key="3">
    <source>
        <dbReference type="EMBL" id="THU00670.1"/>
    </source>
</evidence>
<dbReference type="GO" id="GO:0016740">
    <property type="term" value="F:transferase activity"/>
    <property type="evidence" value="ECO:0007669"/>
    <property type="project" value="UniProtKB-KW"/>
</dbReference>
<accession>A0A4S8F098</accession>
<dbReference type="Gene3D" id="3.40.50.510">
    <property type="entry name" value="Phosphotransferase system, mannose-type IIA component"/>
    <property type="match status" value="1"/>
</dbReference>
<name>A0A4S8F098_9BURK</name>
<gene>
    <name evidence="3" type="ORF">E9531_10390</name>
</gene>
<organism evidence="3 4">
    <name type="scientific">Lampropedia puyangensis</name>
    <dbReference type="NCBI Taxonomy" id="1330072"/>
    <lineage>
        <taxon>Bacteria</taxon>
        <taxon>Pseudomonadati</taxon>
        <taxon>Pseudomonadota</taxon>
        <taxon>Betaproteobacteria</taxon>
        <taxon>Burkholderiales</taxon>
        <taxon>Comamonadaceae</taxon>
        <taxon>Lampropedia</taxon>
    </lineage>
</organism>
<proteinExistence type="predicted"/>
<dbReference type="InterPro" id="IPR036662">
    <property type="entry name" value="PTS_EIIA_man-typ_sf"/>
</dbReference>
<keyword evidence="1" id="KW-0808">Transferase</keyword>
<dbReference type="Pfam" id="PF03610">
    <property type="entry name" value="EIIA-man"/>
    <property type="match status" value="1"/>
</dbReference>
<dbReference type="PANTHER" id="PTHR33799">
    <property type="entry name" value="PTS PERMEASE-RELATED-RELATED"/>
    <property type="match status" value="1"/>
</dbReference>
<evidence type="ECO:0000259" key="2">
    <source>
        <dbReference type="PROSITE" id="PS51096"/>
    </source>
</evidence>
<dbReference type="AlphaFoldDB" id="A0A4S8F098"/>
<feature type="domain" description="PTS EIIA type-4" evidence="2">
    <location>
        <begin position="3"/>
        <end position="128"/>
    </location>
</feature>
<dbReference type="EMBL" id="STFG01000010">
    <property type="protein sequence ID" value="THU00670.1"/>
    <property type="molecule type" value="Genomic_DNA"/>
</dbReference>
<dbReference type="GO" id="GO:0009401">
    <property type="term" value="P:phosphoenolpyruvate-dependent sugar phosphotransferase system"/>
    <property type="evidence" value="ECO:0007669"/>
    <property type="project" value="InterPro"/>
</dbReference>
<dbReference type="OrthoDB" id="8795346at2"/>
<dbReference type="PANTHER" id="PTHR33799:SF1">
    <property type="entry name" value="PTS SYSTEM MANNOSE-SPECIFIC EIIAB COMPONENT-RELATED"/>
    <property type="match status" value="1"/>
</dbReference>
<evidence type="ECO:0000313" key="4">
    <source>
        <dbReference type="Proteomes" id="UP000308917"/>
    </source>
</evidence>
<evidence type="ECO:0000256" key="1">
    <source>
        <dbReference type="ARBA" id="ARBA00022679"/>
    </source>
</evidence>
<dbReference type="InterPro" id="IPR051471">
    <property type="entry name" value="Bacterial_PTS_sugar_comp"/>
</dbReference>
<dbReference type="RefSeq" id="WP_136573688.1">
    <property type="nucleotide sequence ID" value="NZ_STFG01000010.1"/>
</dbReference>
<dbReference type="Proteomes" id="UP000308917">
    <property type="component" value="Unassembled WGS sequence"/>
</dbReference>